<dbReference type="GO" id="GO:0016747">
    <property type="term" value="F:acyltransferase activity, transferring groups other than amino-acyl groups"/>
    <property type="evidence" value="ECO:0007669"/>
    <property type="project" value="UniProtKB-ARBA"/>
</dbReference>
<comment type="similarity">
    <text evidence="1">Belongs to the plant acyltransferase family.</text>
</comment>
<dbReference type="Gene3D" id="3.30.559.10">
    <property type="entry name" value="Chloramphenicol acetyltransferase-like domain"/>
    <property type="match status" value="2"/>
</dbReference>
<dbReference type="AlphaFoldDB" id="A0ABC9G7D1"/>
<dbReference type="InterPro" id="IPR023213">
    <property type="entry name" value="CAT-like_dom_sf"/>
</dbReference>
<dbReference type="InterPro" id="IPR050898">
    <property type="entry name" value="Plant_acyltransferase"/>
</dbReference>
<sequence>MSNIVVTKDPLVLVRSSSEPAVATSGTIKLSPFDKGHVFYRFTALLVFDQPIHQAANTIKTALSHTLVHYYLFSGRITSCADADDNEFQIQCTDEGVEFVAASASCALKEVKSFDGALLGELVVVDSPHRGRRPTDPLLSLQVTEFSCGGFILGVTWNHAVADGVGIAQFVAAVGELSRGSPSPSVVPVRWDDAVSNCSPPFSAVRQAMVMSPQPLALVALDDIAIPMSSIDRVRAEFRSSFSGQRCTTFEVAVAILWQCRTRAIAPDPPETPVFVAFVADVREHVGARDGYYGNCIADQVVRSTSSTVASTDVANLVAMIKHAKDHISDQFKKKDASDDDAADRNQLQGLGGRYHMLLVSSWRNLGFHKADFGSGGPARVMSHGSGTPAPVCIMFGPCKGKDGVTVLSVSVKEEHATAFLRELARFT</sequence>
<proteinExistence type="inferred from homology"/>
<dbReference type="PANTHER" id="PTHR31147">
    <property type="entry name" value="ACYL TRANSFERASE 4"/>
    <property type="match status" value="1"/>
</dbReference>
<evidence type="ECO:0000256" key="1">
    <source>
        <dbReference type="ARBA" id="ARBA00009861"/>
    </source>
</evidence>
<keyword evidence="3" id="KW-1185">Reference proteome</keyword>
<dbReference type="PANTHER" id="PTHR31147:SF61">
    <property type="entry name" value="ACYL TRANSFERASE 15"/>
    <property type="match status" value="1"/>
</dbReference>
<reference evidence="2 3" key="2">
    <citation type="submission" date="2024-10" db="EMBL/GenBank/DDBJ databases">
        <authorList>
            <person name="Ryan C."/>
        </authorList>
    </citation>
    <scope>NUCLEOTIDE SEQUENCE [LARGE SCALE GENOMIC DNA]</scope>
</reference>
<dbReference type="Pfam" id="PF02458">
    <property type="entry name" value="Transferase"/>
    <property type="match status" value="1"/>
</dbReference>
<reference evidence="3" key="1">
    <citation type="submission" date="2024-06" db="EMBL/GenBank/DDBJ databases">
        <authorList>
            <person name="Ryan C."/>
        </authorList>
    </citation>
    <scope>NUCLEOTIDE SEQUENCE [LARGE SCALE GENOMIC DNA]</scope>
</reference>
<dbReference type="Proteomes" id="UP001497457">
    <property type="component" value="Chromosome 8b"/>
</dbReference>
<dbReference type="EMBL" id="OZ075118">
    <property type="protein sequence ID" value="CAL5088040.1"/>
    <property type="molecule type" value="Genomic_DNA"/>
</dbReference>
<evidence type="ECO:0000313" key="2">
    <source>
        <dbReference type="EMBL" id="CAL5088040.1"/>
    </source>
</evidence>
<gene>
    <name evidence="2" type="ORF">URODEC1_LOCUS112560</name>
</gene>
<accession>A0ABC9G7D1</accession>
<protein>
    <submittedName>
        <fullName evidence="2">Uncharacterized protein</fullName>
    </submittedName>
</protein>
<name>A0ABC9G7D1_9POAL</name>
<evidence type="ECO:0000313" key="3">
    <source>
        <dbReference type="Proteomes" id="UP001497457"/>
    </source>
</evidence>
<dbReference type="SUPFAM" id="SSF52777">
    <property type="entry name" value="CoA-dependent acyltransferases"/>
    <property type="match status" value="1"/>
</dbReference>
<organism evidence="2 3">
    <name type="scientific">Urochloa decumbens</name>
    <dbReference type="NCBI Taxonomy" id="240449"/>
    <lineage>
        <taxon>Eukaryota</taxon>
        <taxon>Viridiplantae</taxon>
        <taxon>Streptophyta</taxon>
        <taxon>Embryophyta</taxon>
        <taxon>Tracheophyta</taxon>
        <taxon>Spermatophyta</taxon>
        <taxon>Magnoliopsida</taxon>
        <taxon>Liliopsida</taxon>
        <taxon>Poales</taxon>
        <taxon>Poaceae</taxon>
        <taxon>PACMAD clade</taxon>
        <taxon>Panicoideae</taxon>
        <taxon>Panicodae</taxon>
        <taxon>Paniceae</taxon>
        <taxon>Melinidinae</taxon>
        <taxon>Urochloa</taxon>
    </lineage>
</organism>